<organism evidence="1 2">
    <name type="scientific">Trametes pubescens</name>
    <name type="common">White-rot fungus</name>
    <dbReference type="NCBI Taxonomy" id="154538"/>
    <lineage>
        <taxon>Eukaryota</taxon>
        <taxon>Fungi</taxon>
        <taxon>Dikarya</taxon>
        <taxon>Basidiomycota</taxon>
        <taxon>Agaricomycotina</taxon>
        <taxon>Agaricomycetes</taxon>
        <taxon>Polyporales</taxon>
        <taxon>Polyporaceae</taxon>
        <taxon>Trametes</taxon>
    </lineage>
</organism>
<dbReference type="OrthoDB" id="2754214at2759"/>
<dbReference type="EMBL" id="MNAD01001334">
    <property type="protein sequence ID" value="OJT06257.1"/>
    <property type="molecule type" value="Genomic_DNA"/>
</dbReference>
<comment type="caution">
    <text evidence="1">The sequence shown here is derived from an EMBL/GenBank/DDBJ whole genome shotgun (WGS) entry which is preliminary data.</text>
</comment>
<evidence type="ECO:0008006" key="3">
    <source>
        <dbReference type="Google" id="ProtNLM"/>
    </source>
</evidence>
<accession>A0A1M2VFE4</accession>
<dbReference type="OMA" id="VIWHTLP"/>
<reference evidence="1 2" key="1">
    <citation type="submission" date="2016-10" db="EMBL/GenBank/DDBJ databases">
        <title>Genome sequence of the basidiomycete white-rot fungus Trametes pubescens.</title>
        <authorList>
            <person name="Makela M.R."/>
            <person name="Granchi Z."/>
            <person name="Peng M."/>
            <person name="De Vries R.P."/>
            <person name="Grigoriev I."/>
            <person name="Riley R."/>
            <person name="Hilden K."/>
        </authorList>
    </citation>
    <scope>NUCLEOTIDE SEQUENCE [LARGE SCALE GENOMIC DNA]</scope>
    <source>
        <strain evidence="1 2">FBCC735</strain>
    </source>
</reference>
<keyword evidence="2" id="KW-1185">Reference proteome</keyword>
<dbReference type="Proteomes" id="UP000184267">
    <property type="component" value="Unassembled WGS sequence"/>
</dbReference>
<proteinExistence type="predicted"/>
<sequence length="605" mass="68608">MKLATRNGIYELPEEVVSRICWNVISKDRDSRVSPSTLLSLARTGRFLSEPALDVIWHTLPSIWPLLLLLPEDLRVLRRIKEAERKVSLIMSLRAQIELDFRRLPTTADFTRWIKHAARVRRVSGCCLTYPVGVDTPTPVLTPAAANALQARFPAPFLPYIRALDYHEDMFARNGSDSIVLPAAAHFSRTLKTVSLHLALHPDPNHLQDVVRSLSLLAPHLETLSLQRHLNPFWFDYRTSAKYWPTLRGVEACRLSCLTSLDTRHMFVSFDALLGGLGKLPHLRRLRFQPSTDPSDWAYTPLGRRDGFFARLEDLTLTWESEDEGNHQGCIDFVSAIAPTALRTISLDLRWPTDGKAEELFTALCAALGSLPCPDTVESITITLGTVLNSLISLRYDENIYHSPCFEPLLKLTALQRLSVRGGVKVVVDDAMLASMANAWPYMRALTFQWPKPADSEHYDSWDEYVKDCNYRPPRADAPDCPRATLAGIVPLVLHCAHLKELEVAVDMRIVPNVDGHRRPPVFLKDPRLCRVKKLCTVGCVPGDEWAAASFLSLLLPQLDDVEFTTPHSNWERIMKYYERLRALRGQERRWANRNGKTIKDPLYS</sequence>
<protein>
    <recommendedName>
        <fullName evidence="3">F-box domain-containing protein</fullName>
    </recommendedName>
</protein>
<dbReference type="AlphaFoldDB" id="A0A1M2VFE4"/>
<name>A0A1M2VFE4_TRAPU</name>
<dbReference type="SUPFAM" id="SSF52047">
    <property type="entry name" value="RNI-like"/>
    <property type="match status" value="1"/>
</dbReference>
<evidence type="ECO:0000313" key="1">
    <source>
        <dbReference type="EMBL" id="OJT06257.1"/>
    </source>
</evidence>
<evidence type="ECO:0000313" key="2">
    <source>
        <dbReference type="Proteomes" id="UP000184267"/>
    </source>
</evidence>
<dbReference type="Gene3D" id="3.80.10.10">
    <property type="entry name" value="Ribonuclease Inhibitor"/>
    <property type="match status" value="1"/>
</dbReference>
<dbReference type="STRING" id="154538.A0A1M2VFE4"/>
<dbReference type="InterPro" id="IPR032675">
    <property type="entry name" value="LRR_dom_sf"/>
</dbReference>
<gene>
    <name evidence="1" type="ORF">TRAPUB_2887</name>
</gene>